<evidence type="ECO:0000256" key="3">
    <source>
        <dbReference type="ARBA" id="ARBA00022801"/>
    </source>
</evidence>
<evidence type="ECO:0000256" key="4">
    <source>
        <dbReference type="ARBA" id="ARBA00022825"/>
    </source>
</evidence>
<keyword evidence="9" id="KW-1185">Reference proteome</keyword>
<dbReference type="InterPro" id="IPR015500">
    <property type="entry name" value="Peptidase_S8_subtilisin-rel"/>
</dbReference>
<keyword evidence="4 5" id="KW-0720">Serine protease</keyword>
<feature type="chain" id="PRO_5046276673" evidence="6">
    <location>
        <begin position="25"/>
        <end position="559"/>
    </location>
</feature>
<dbReference type="PROSITE" id="PS51892">
    <property type="entry name" value="SUBTILASE"/>
    <property type="match status" value="1"/>
</dbReference>
<comment type="caution">
    <text evidence="8">The sequence shown here is derived from an EMBL/GenBank/DDBJ whole genome shotgun (WGS) entry which is preliminary data.</text>
</comment>
<feature type="active site" description="Charge relay system" evidence="5">
    <location>
        <position position="153"/>
    </location>
</feature>
<keyword evidence="3 5" id="KW-0378">Hydrolase</keyword>
<dbReference type="PROSITE" id="PS51257">
    <property type="entry name" value="PROKAR_LIPOPROTEIN"/>
    <property type="match status" value="1"/>
</dbReference>
<dbReference type="SUPFAM" id="SSF52743">
    <property type="entry name" value="Subtilisin-like"/>
    <property type="match status" value="1"/>
</dbReference>
<evidence type="ECO:0000313" key="9">
    <source>
        <dbReference type="Proteomes" id="UP001387100"/>
    </source>
</evidence>
<feature type="domain" description="Peptidase S8/S53" evidence="7">
    <location>
        <begin position="106"/>
        <end position="401"/>
    </location>
</feature>
<evidence type="ECO:0000256" key="1">
    <source>
        <dbReference type="ARBA" id="ARBA00011073"/>
    </source>
</evidence>
<protein>
    <submittedName>
        <fullName evidence="8">S8 family serine peptidase</fullName>
    </submittedName>
</protein>
<evidence type="ECO:0000256" key="5">
    <source>
        <dbReference type="PROSITE-ProRule" id="PRU01240"/>
    </source>
</evidence>
<dbReference type="Gene3D" id="3.40.50.200">
    <property type="entry name" value="Peptidase S8/S53 domain"/>
    <property type="match status" value="1"/>
</dbReference>
<keyword evidence="6" id="KW-0732">Signal</keyword>
<evidence type="ECO:0000313" key="8">
    <source>
        <dbReference type="EMBL" id="MEJ5946466.1"/>
    </source>
</evidence>
<gene>
    <name evidence="8" type="ORF">WDZ17_14305</name>
</gene>
<dbReference type="PRINTS" id="PR00723">
    <property type="entry name" value="SUBTILISIN"/>
</dbReference>
<dbReference type="RefSeq" id="WP_339575849.1">
    <property type="nucleotide sequence ID" value="NZ_JBBIAA010000023.1"/>
</dbReference>
<feature type="active site" description="Charge relay system" evidence="5">
    <location>
        <position position="354"/>
    </location>
</feature>
<feature type="signal peptide" evidence="6">
    <location>
        <begin position="1"/>
        <end position="24"/>
    </location>
</feature>
<evidence type="ECO:0000259" key="7">
    <source>
        <dbReference type="Pfam" id="PF00082"/>
    </source>
</evidence>
<dbReference type="InterPro" id="IPR050131">
    <property type="entry name" value="Peptidase_S8_subtilisin-like"/>
</dbReference>
<dbReference type="PANTHER" id="PTHR43806:SF65">
    <property type="entry name" value="SERINE PROTEASE APRX"/>
    <property type="match status" value="1"/>
</dbReference>
<organism evidence="8 9">
    <name type="scientific">Pseudokineococcus basanitobsidens</name>
    <dbReference type="NCBI Taxonomy" id="1926649"/>
    <lineage>
        <taxon>Bacteria</taxon>
        <taxon>Bacillati</taxon>
        <taxon>Actinomycetota</taxon>
        <taxon>Actinomycetes</taxon>
        <taxon>Kineosporiales</taxon>
        <taxon>Kineosporiaceae</taxon>
        <taxon>Pseudokineococcus</taxon>
    </lineage>
</organism>
<comment type="similarity">
    <text evidence="1 5">Belongs to the peptidase S8 family.</text>
</comment>
<evidence type="ECO:0000256" key="6">
    <source>
        <dbReference type="SAM" id="SignalP"/>
    </source>
</evidence>
<name>A0ABU8RN10_9ACTN</name>
<accession>A0ABU8RN10</accession>
<proteinExistence type="inferred from homology"/>
<sequence>MTVRGPRWGLLPGALAACLLSAAAAVPTAAAQSSTGVATTATAPAAWSDAEWGDDDTREGKGASRLTGAWRADQDRGSMVSTTRVTHAQDVWGVSAPRGGPGTLTGRGVGVALVDTGVAPVEGLASPGKLVHGPDLSFESQVPGTRYLDGYGHGTHMAGIIAGRDSTVKAGEEKTDKQFVGMAPDATVVSVKVGAADGGADVSQVIAAIDWVVAHRATHNIRVLNLSYGVSSTQPSTRDPLAHAVENAWRAGIVVVAAAGNDGEDGATRLTMPAVDPYVIAVGSSDHHGSDDPRDMRVGAWTNDGTGERRPDLLAPGKSVVSLRVPGSLADVTHPEGLVTGDRSARFFRGTGTSQSAAVVSGAAALLVQADPSLTPDQVKNALRASADTLPGSDDPTQGAGLLDVKGAYDLVKKNKVGPATRQTHPRSTGLGSLEAARGASHVVDPDNGVVLTGEQDIFGVPWDAPVWAEASAQQRSWNAGSWNGSTWTGSSWAGTSWASTSWTRRSWSGTDWSRRSWSSAEWQRRSWSADDFSRRSWSADNFSRRSWSTGTWEPRGGW</sequence>
<dbReference type="EMBL" id="JBBIAA010000023">
    <property type="protein sequence ID" value="MEJ5946466.1"/>
    <property type="molecule type" value="Genomic_DNA"/>
</dbReference>
<dbReference type="PANTHER" id="PTHR43806">
    <property type="entry name" value="PEPTIDASE S8"/>
    <property type="match status" value="1"/>
</dbReference>
<evidence type="ECO:0000256" key="2">
    <source>
        <dbReference type="ARBA" id="ARBA00022670"/>
    </source>
</evidence>
<dbReference type="InterPro" id="IPR036852">
    <property type="entry name" value="Peptidase_S8/S53_dom_sf"/>
</dbReference>
<dbReference type="InterPro" id="IPR000209">
    <property type="entry name" value="Peptidase_S8/S53_dom"/>
</dbReference>
<dbReference type="Proteomes" id="UP001387100">
    <property type="component" value="Unassembled WGS sequence"/>
</dbReference>
<keyword evidence="2 5" id="KW-0645">Protease</keyword>
<dbReference type="Pfam" id="PF00082">
    <property type="entry name" value="Peptidase_S8"/>
    <property type="match status" value="1"/>
</dbReference>
<feature type="active site" description="Charge relay system" evidence="5">
    <location>
        <position position="115"/>
    </location>
</feature>
<reference evidence="8 9" key="1">
    <citation type="journal article" date="2017" name="Int. J. Syst. Evol. Microbiol.">
        <title>Pseudokineococcus basanitobsidens sp. nov., isolated from volcanic rock.</title>
        <authorList>
            <person name="Lee D.W."/>
            <person name="Park M.Y."/>
            <person name="Kim J.J."/>
            <person name="Kim B.S."/>
        </authorList>
    </citation>
    <scope>NUCLEOTIDE SEQUENCE [LARGE SCALE GENOMIC DNA]</scope>
    <source>
        <strain evidence="8 9">DSM 103726</strain>
    </source>
</reference>